<reference evidence="10 11" key="1">
    <citation type="journal article" date="2018" name="Genomics">
        <title>Molecular footprints of inshore aquatic adaptation in Indo-Pacific humpback dolphin (Sousa chinensis).</title>
        <authorList>
            <person name="Ming Y."/>
            <person name="Jian J."/>
            <person name="Yu F."/>
            <person name="Yu X."/>
            <person name="Wang J."/>
            <person name="Liu W."/>
        </authorList>
    </citation>
    <scope>NUCLEOTIDE SEQUENCE [LARGE SCALE GENOMIC DNA]</scope>
    <source>
        <strain evidence="10">MY-2018</strain>
        <tissue evidence="10">Skin</tissue>
    </source>
</reference>
<feature type="domain" description="NADH:quinone oxidoreductase/Mrp antiporter transmembrane" evidence="9">
    <location>
        <begin position="5"/>
        <end position="43"/>
    </location>
</feature>
<evidence type="ECO:0000256" key="4">
    <source>
        <dbReference type="ARBA" id="ARBA00022660"/>
    </source>
</evidence>
<name>A0A484H1P4_SOUCH</name>
<evidence type="ECO:0000256" key="7">
    <source>
        <dbReference type="ARBA" id="ARBA00024313"/>
    </source>
</evidence>
<evidence type="ECO:0000259" key="9">
    <source>
        <dbReference type="Pfam" id="PF00361"/>
    </source>
</evidence>
<keyword evidence="11" id="KW-1185">Reference proteome</keyword>
<dbReference type="GO" id="GO:0031966">
    <property type="term" value="C:mitochondrial membrane"/>
    <property type="evidence" value="ECO:0007669"/>
    <property type="project" value="UniProtKB-SubCell"/>
</dbReference>
<keyword evidence="6" id="KW-0496">Mitochondrion</keyword>
<comment type="caution">
    <text evidence="10">The sequence shown here is derived from an EMBL/GenBank/DDBJ whole genome shotgun (WGS) entry which is preliminary data.</text>
</comment>
<comment type="catalytic activity">
    <reaction evidence="8">
        <text>a ubiquinone + NADH + 5 H(+)(in) = a ubiquinol + NAD(+) + 4 H(+)(out)</text>
        <dbReference type="Rhea" id="RHEA:29091"/>
        <dbReference type="Rhea" id="RHEA-COMP:9565"/>
        <dbReference type="Rhea" id="RHEA-COMP:9566"/>
        <dbReference type="ChEBI" id="CHEBI:15378"/>
        <dbReference type="ChEBI" id="CHEBI:16389"/>
        <dbReference type="ChEBI" id="CHEBI:17976"/>
        <dbReference type="ChEBI" id="CHEBI:57540"/>
        <dbReference type="ChEBI" id="CHEBI:57945"/>
        <dbReference type="EC" id="7.1.1.2"/>
    </reaction>
</comment>
<evidence type="ECO:0000256" key="2">
    <source>
        <dbReference type="ARBA" id="ARBA00012944"/>
    </source>
</evidence>
<proteinExistence type="predicted"/>
<dbReference type="EMBL" id="QWLN02000859">
    <property type="protein sequence ID" value="TEA41833.1"/>
    <property type="molecule type" value="Genomic_DNA"/>
</dbReference>
<comment type="function">
    <text evidence="7">Core subunit of the mitochondrial membrane respiratory chain NADH dehydrogenase (Complex I) which catalyzes electron transfer from NADH through the respiratory chain, using ubiquinone as an electron acceptor. Essential for the catalytic activity and assembly of complex I.</text>
</comment>
<evidence type="ECO:0000313" key="11">
    <source>
        <dbReference type="Proteomes" id="UP000295264"/>
    </source>
</evidence>
<gene>
    <name evidence="10" type="ORF">DBR06_SOUSAS2410087</name>
</gene>
<evidence type="ECO:0000256" key="1">
    <source>
        <dbReference type="ARBA" id="ARBA00004225"/>
    </source>
</evidence>
<keyword evidence="4" id="KW-0679">Respiratory chain</keyword>
<feature type="non-terminal residue" evidence="10">
    <location>
        <position position="47"/>
    </location>
</feature>
<dbReference type="Pfam" id="PF00361">
    <property type="entry name" value="Proton_antipo_M"/>
    <property type="match status" value="1"/>
</dbReference>
<dbReference type="EC" id="7.1.1.2" evidence="2"/>
<feature type="non-terminal residue" evidence="10">
    <location>
        <position position="1"/>
    </location>
</feature>
<accession>A0A484H1P4</accession>
<evidence type="ECO:0000256" key="5">
    <source>
        <dbReference type="ARBA" id="ARBA00022982"/>
    </source>
</evidence>
<organism evidence="10 11">
    <name type="scientific">Sousa chinensis</name>
    <name type="common">Indo-pacific humpbacked dolphin</name>
    <name type="synonym">Steno chinensis</name>
    <dbReference type="NCBI Taxonomy" id="103600"/>
    <lineage>
        <taxon>Eukaryota</taxon>
        <taxon>Metazoa</taxon>
        <taxon>Chordata</taxon>
        <taxon>Craniata</taxon>
        <taxon>Vertebrata</taxon>
        <taxon>Euteleostomi</taxon>
        <taxon>Mammalia</taxon>
        <taxon>Eutheria</taxon>
        <taxon>Laurasiatheria</taxon>
        <taxon>Artiodactyla</taxon>
        <taxon>Whippomorpha</taxon>
        <taxon>Cetacea</taxon>
        <taxon>Odontoceti</taxon>
        <taxon>Delphinidae</taxon>
        <taxon>Sousa</taxon>
    </lineage>
</organism>
<dbReference type="GO" id="GO:0008137">
    <property type="term" value="F:NADH dehydrogenase (ubiquinone) activity"/>
    <property type="evidence" value="ECO:0007669"/>
    <property type="project" value="UniProtKB-EC"/>
</dbReference>
<sequence length="47" mass="5298">HVVKAFFKAILFMRSQSIIHSLNDEQDIQKIGGLFKAIPLTITSPML</sequence>
<comment type="subcellular location">
    <subcellularLocation>
        <location evidence="1">Mitochondrion membrane</location>
        <topology evidence="1">Multi-pass membrane protein</topology>
    </subcellularLocation>
</comment>
<keyword evidence="5" id="KW-0249">Electron transport</keyword>
<dbReference type="Proteomes" id="UP000295264">
    <property type="component" value="Unassembled WGS sequence"/>
</dbReference>
<protein>
    <recommendedName>
        <fullName evidence="2">NADH:ubiquinone reductase (H(+)-translocating)</fullName>
        <ecNumber evidence="2">7.1.1.2</ecNumber>
    </recommendedName>
</protein>
<evidence type="ECO:0000256" key="8">
    <source>
        <dbReference type="ARBA" id="ARBA00049551"/>
    </source>
</evidence>
<dbReference type="InterPro" id="IPR001750">
    <property type="entry name" value="ND/Mrp_TM"/>
</dbReference>
<evidence type="ECO:0000256" key="3">
    <source>
        <dbReference type="ARBA" id="ARBA00022448"/>
    </source>
</evidence>
<keyword evidence="3" id="KW-0813">Transport</keyword>
<dbReference type="AlphaFoldDB" id="A0A484H1P4"/>
<evidence type="ECO:0000256" key="6">
    <source>
        <dbReference type="ARBA" id="ARBA00023128"/>
    </source>
</evidence>
<evidence type="ECO:0000313" key="10">
    <source>
        <dbReference type="EMBL" id="TEA41833.1"/>
    </source>
</evidence>